<dbReference type="Proteomes" id="UP000677913">
    <property type="component" value="Unassembled WGS sequence"/>
</dbReference>
<dbReference type="GO" id="GO:0003677">
    <property type="term" value="F:DNA binding"/>
    <property type="evidence" value="ECO:0007669"/>
    <property type="project" value="UniProtKB-KW"/>
</dbReference>
<dbReference type="PANTHER" id="PTHR46797">
    <property type="entry name" value="HTH-TYPE TRANSCRIPTIONAL REGULATOR"/>
    <property type="match status" value="1"/>
</dbReference>
<name>A0A8J7WRL5_9ACTN</name>
<sequence>MPSNSPPPDSRLHAFGLNIRRLREERGLSLEELAERAELSFRGLIYIEHGRRNAGLLTVFKLADGLGLRPSQLLEYELEPASGDGARPDL</sequence>
<dbReference type="PROSITE" id="PS50943">
    <property type="entry name" value="HTH_CROC1"/>
    <property type="match status" value="1"/>
</dbReference>
<keyword evidence="4" id="KW-1185">Reference proteome</keyword>
<protein>
    <submittedName>
        <fullName evidence="3">Helix-turn-helix transcriptional regulator</fullName>
    </submittedName>
</protein>
<accession>A0A8J7WRL5</accession>
<evidence type="ECO:0000313" key="3">
    <source>
        <dbReference type="EMBL" id="MBS2964099.1"/>
    </source>
</evidence>
<dbReference type="GO" id="GO:0003700">
    <property type="term" value="F:DNA-binding transcription factor activity"/>
    <property type="evidence" value="ECO:0007669"/>
    <property type="project" value="TreeGrafter"/>
</dbReference>
<dbReference type="EMBL" id="JAGSXH010000041">
    <property type="protein sequence ID" value="MBS2964099.1"/>
    <property type="molecule type" value="Genomic_DNA"/>
</dbReference>
<feature type="domain" description="HTH cro/C1-type" evidence="2">
    <location>
        <begin position="19"/>
        <end position="73"/>
    </location>
</feature>
<dbReference type="SUPFAM" id="SSF47413">
    <property type="entry name" value="lambda repressor-like DNA-binding domains"/>
    <property type="match status" value="1"/>
</dbReference>
<dbReference type="SMART" id="SM00530">
    <property type="entry name" value="HTH_XRE"/>
    <property type="match status" value="1"/>
</dbReference>
<dbReference type="AlphaFoldDB" id="A0A8J7WRL5"/>
<dbReference type="PANTHER" id="PTHR46797:SF1">
    <property type="entry name" value="METHYLPHOSPHONATE SYNTHASE"/>
    <property type="match status" value="1"/>
</dbReference>
<dbReference type="InterPro" id="IPR010982">
    <property type="entry name" value="Lambda_DNA-bd_dom_sf"/>
</dbReference>
<gene>
    <name evidence="3" type="ORF">KGA66_13660</name>
</gene>
<dbReference type="GO" id="GO:0005829">
    <property type="term" value="C:cytosol"/>
    <property type="evidence" value="ECO:0007669"/>
    <property type="project" value="TreeGrafter"/>
</dbReference>
<evidence type="ECO:0000256" key="1">
    <source>
        <dbReference type="ARBA" id="ARBA00023125"/>
    </source>
</evidence>
<dbReference type="Pfam" id="PF01381">
    <property type="entry name" value="HTH_3"/>
    <property type="match status" value="1"/>
</dbReference>
<evidence type="ECO:0000313" key="4">
    <source>
        <dbReference type="Proteomes" id="UP000677913"/>
    </source>
</evidence>
<dbReference type="InterPro" id="IPR050807">
    <property type="entry name" value="TransReg_Diox_bact_type"/>
</dbReference>
<dbReference type="InterPro" id="IPR001387">
    <property type="entry name" value="Cro/C1-type_HTH"/>
</dbReference>
<keyword evidence="1" id="KW-0238">DNA-binding</keyword>
<comment type="caution">
    <text evidence="3">The sequence shown here is derived from an EMBL/GenBank/DDBJ whole genome shotgun (WGS) entry which is preliminary data.</text>
</comment>
<proteinExistence type="predicted"/>
<dbReference type="RefSeq" id="WP_211468424.1">
    <property type="nucleotide sequence ID" value="NZ_JAGSXH010000041.1"/>
</dbReference>
<dbReference type="CDD" id="cd00093">
    <property type="entry name" value="HTH_XRE"/>
    <property type="match status" value="1"/>
</dbReference>
<evidence type="ECO:0000259" key="2">
    <source>
        <dbReference type="PROSITE" id="PS50943"/>
    </source>
</evidence>
<dbReference type="Gene3D" id="1.10.260.40">
    <property type="entry name" value="lambda repressor-like DNA-binding domains"/>
    <property type="match status" value="1"/>
</dbReference>
<organism evidence="3 4">
    <name type="scientific">Actinocrinis puniceicyclus</name>
    <dbReference type="NCBI Taxonomy" id="977794"/>
    <lineage>
        <taxon>Bacteria</taxon>
        <taxon>Bacillati</taxon>
        <taxon>Actinomycetota</taxon>
        <taxon>Actinomycetes</taxon>
        <taxon>Catenulisporales</taxon>
        <taxon>Actinospicaceae</taxon>
        <taxon>Actinocrinis</taxon>
    </lineage>
</organism>
<reference evidence="3" key="1">
    <citation type="submission" date="2021-04" db="EMBL/GenBank/DDBJ databases">
        <title>Genome based classification of Actinospica acidithermotolerans sp. nov., an actinobacterium isolated from an Indonesian hot spring.</title>
        <authorList>
            <person name="Kusuma A.B."/>
            <person name="Putra K.E."/>
            <person name="Nafisah S."/>
            <person name="Loh J."/>
            <person name="Nouioui I."/>
            <person name="Goodfellow M."/>
        </authorList>
    </citation>
    <scope>NUCLEOTIDE SEQUENCE</scope>
    <source>
        <strain evidence="3">DSM 45618</strain>
    </source>
</reference>